<feature type="region of interest" description="Disordered" evidence="1">
    <location>
        <begin position="149"/>
        <end position="187"/>
    </location>
</feature>
<dbReference type="EMBL" id="ML987193">
    <property type="protein sequence ID" value="KAF2251453.1"/>
    <property type="molecule type" value="Genomic_DNA"/>
</dbReference>
<evidence type="ECO:0000313" key="4">
    <source>
        <dbReference type="Proteomes" id="UP000800094"/>
    </source>
</evidence>
<dbReference type="OrthoDB" id="3673723at2759"/>
<reference evidence="3" key="1">
    <citation type="journal article" date="2020" name="Stud. Mycol.">
        <title>101 Dothideomycetes genomes: a test case for predicting lifestyles and emergence of pathogens.</title>
        <authorList>
            <person name="Haridas S."/>
            <person name="Albert R."/>
            <person name="Binder M."/>
            <person name="Bloem J."/>
            <person name="Labutti K."/>
            <person name="Salamov A."/>
            <person name="Andreopoulos B."/>
            <person name="Baker S."/>
            <person name="Barry K."/>
            <person name="Bills G."/>
            <person name="Bluhm B."/>
            <person name="Cannon C."/>
            <person name="Castanera R."/>
            <person name="Culley D."/>
            <person name="Daum C."/>
            <person name="Ezra D."/>
            <person name="Gonzalez J."/>
            <person name="Henrissat B."/>
            <person name="Kuo A."/>
            <person name="Liang C."/>
            <person name="Lipzen A."/>
            <person name="Lutzoni F."/>
            <person name="Magnuson J."/>
            <person name="Mondo S."/>
            <person name="Nolan M."/>
            <person name="Ohm R."/>
            <person name="Pangilinan J."/>
            <person name="Park H.-J."/>
            <person name="Ramirez L."/>
            <person name="Alfaro M."/>
            <person name="Sun H."/>
            <person name="Tritt A."/>
            <person name="Yoshinaga Y."/>
            <person name="Zwiers L.-H."/>
            <person name="Turgeon B."/>
            <person name="Goodwin S."/>
            <person name="Spatafora J."/>
            <person name="Crous P."/>
            <person name="Grigoriev I."/>
        </authorList>
    </citation>
    <scope>NUCLEOTIDE SEQUENCE</scope>
    <source>
        <strain evidence="3">CBS 122368</strain>
    </source>
</reference>
<dbReference type="Gene3D" id="1.10.510.10">
    <property type="entry name" value="Transferase(Phosphotransferase) domain 1"/>
    <property type="match status" value="1"/>
</dbReference>
<dbReference type="GeneID" id="54588800"/>
<evidence type="ECO:0000259" key="2">
    <source>
        <dbReference type="PROSITE" id="PS50011"/>
    </source>
</evidence>
<dbReference type="RefSeq" id="XP_033686457.1">
    <property type="nucleotide sequence ID" value="XM_033835470.1"/>
</dbReference>
<protein>
    <recommendedName>
        <fullName evidence="2">Protein kinase domain-containing protein</fullName>
    </recommendedName>
</protein>
<dbReference type="PANTHER" id="PTHR44305">
    <property type="entry name" value="SI:DKEY-192D15.2-RELATED"/>
    <property type="match status" value="1"/>
</dbReference>
<gene>
    <name evidence="3" type="ORF">BU26DRAFT_603866</name>
</gene>
<dbReference type="InterPro" id="IPR011009">
    <property type="entry name" value="Kinase-like_dom_sf"/>
</dbReference>
<dbReference type="SUPFAM" id="SSF56112">
    <property type="entry name" value="Protein kinase-like (PK-like)"/>
    <property type="match status" value="1"/>
</dbReference>
<dbReference type="Proteomes" id="UP000800094">
    <property type="component" value="Unassembled WGS sequence"/>
</dbReference>
<dbReference type="InterPro" id="IPR053083">
    <property type="entry name" value="TF_kinase-domain_protein"/>
</dbReference>
<name>A0A6A6IPN2_9PLEO</name>
<keyword evidence="4" id="KW-1185">Reference proteome</keyword>
<accession>A0A6A6IPN2</accession>
<dbReference type="AlphaFoldDB" id="A0A6A6IPN2"/>
<feature type="domain" description="Protein kinase" evidence="2">
    <location>
        <begin position="230"/>
        <end position="583"/>
    </location>
</feature>
<organism evidence="3 4">
    <name type="scientific">Trematosphaeria pertusa</name>
    <dbReference type="NCBI Taxonomy" id="390896"/>
    <lineage>
        <taxon>Eukaryota</taxon>
        <taxon>Fungi</taxon>
        <taxon>Dikarya</taxon>
        <taxon>Ascomycota</taxon>
        <taxon>Pezizomycotina</taxon>
        <taxon>Dothideomycetes</taxon>
        <taxon>Pleosporomycetidae</taxon>
        <taxon>Pleosporales</taxon>
        <taxon>Massarineae</taxon>
        <taxon>Trematosphaeriaceae</taxon>
        <taxon>Trematosphaeria</taxon>
    </lineage>
</organism>
<dbReference type="GO" id="GO:0005524">
    <property type="term" value="F:ATP binding"/>
    <property type="evidence" value="ECO:0007669"/>
    <property type="project" value="InterPro"/>
</dbReference>
<sequence>MAAPAPLAYVPLDNFDRNMFDHVLSDNVERVAFINYFDHVNSNVKRHKRKTEDWSRAREALEQSLPVQHPVGGGAPPPPPPPPAPVVAIQPPVIVANIPPAPVAQPLPPPALPVQDSVPLANIPAPPAAQVHTPAQNSDVAIGVVSAQADEQDLSRSPTFDSEDDSNARSSKRKRDDAEEEHLPAKRTLVSIGGDRSPQFILNNDPTNAFYLPPTTGQRHHVQSVLGGDWRFAKHLHQSDMHRKGPGKQWGIPPRSSSLFVKLDETGAIIDRAGVKAIDTSFEDPRSTQTTRREVEIEKQMSLVLPSTECPHIIAQRGTSERTTNFSIEYARPNDSDPSRWEQQYVFTEYAPHGTLNELIARHSILKTPIPEHYIWYTFKNLVDALITLRDGICPEHQEQNALEEPREDWLPILHLDIKPDNVFLGGADSKYPSYKRPLLADFDIAVRSEPNPKKREQQYDRARGHGLSGWQAPEHAHDYVGDPKYEPAKWPLTEQTDIYSVGILIRRMMLCSSKDASELDRIQKFEAENFKKRRDPVPLMELAPPDLYSVGLVNAVNGCLKFLPIPDARQPGRLARRTLKELRARIEQNLNRLDDLLGDQVTAPDHPRTHALHVDFPPADQRFDLGKTFKPDTERTGLKIGLSNTEDEKAAARMAYSGLVESWDDHSCTTAEAQEKVLDTVYEHAYREFQVAGKDPKRDIHIMALQHARSTILKLINPHGRFHQLQGNKDPDFFSPDEKHLILESMERHALSVQEDTMDEELEKASSVLCHAVRYGMRLLEMGDEPEDQRMDSPSETHIGVWEYFISQPEGVKRKA</sequence>
<evidence type="ECO:0000313" key="3">
    <source>
        <dbReference type="EMBL" id="KAF2251453.1"/>
    </source>
</evidence>
<dbReference type="SMART" id="SM00220">
    <property type="entry name" value="S_TKc"/>
    <property type="match status" value="1"/>
</dbReference>
<dbReference type="PROSITE" id="PS00108">
    <property type="entry name" value="PROTEIN_KINASE_ST"/>
    <property type="match status" value="1"/>
</dbReference>
<feature type="compositionally biased region" description="Basic and acidic residues" evidence="1">
    <location>
        <begin position="174"/>
        <end position="184"/>
    </location>
</feature>
<dbReference type="InterPro" id="IPR008271">
    <property type="entry name" value="Ser/Thr_kinase_AS"/>
</dbReference>
<dbReference type="PROSITE" id="PS50011">
    <property type="entry name" value="PROTEIN_KINASE_DOM"/>
    <property type="match status" value="1"/>
</dbReference>
<dbReference type="GO" id="GO:0004672">
    <property type="term" value="F:protein kinase activity"/>
    <property type="evidence" value="ECO:0007669"/>
    <property type="project" value="InterPro"/>
</dbReference>
<dbReference type="InterPro" id="IPR000719">
    <property type="entry name" value="Prot_kinase_dom"/>
</dbReference>
<proteinExistence type="predicted"/>
<evidence type="ECO:0000256" key="1">
    <source>
        <dbReference type="SAM" id="MobiDB-lite"/>
    </source>
</evidence>